<evidence type="ECO:0000313" key="5">
    <source>
        <dbReference type="EMBL" id="RLY03244.1"/>
    </source>
</evidence>
<dbReference type="GO" id="GO:0000976">
    <property type="term" value="F:transcription cis-regulatory region binding"/>
    <property type="evidence" value="ECO:0007669"/>
    <property type="project" value="TreeGrafter"/>
</dbReference>
<dbReference type="Proteomes" id="UP000279194">
    <property type="component" value="Unassembled WGS sequence"/>
</dbReference>
<dbReference type="RefSeq" id="WP_121835471.1">
    <property type="nucleotide sequence ID" value="NZ_CP163513.1"/>
</dbReference>
<dbReference type="InterPro" id="IPR046335">
    <property type="entry name" value="LacI/GalR-like_sensor"/>
</dbReference>
<dbReference type="OrthoDB" id="9788209at2"/>
<dbReference type="Gene3D" id="1.10.260.40">
    <property type="entry name" value="lambda repressor-like DNA-binding domains"/>
    <property type="match status" value="1"/>
</dbReference>
<dbReference type="PANTHER" id="PTHR30146">
    <property type="entry name" value="LACI-RELATED TRANSCRIPTIONAL REPRESSOR"/>
    <property type="match status" value="1"/>
</dbReference>
<dbReference type="PROSITE" id="PS50932">
    <property type="entry name" value="HTH_LACI_2"/>
    <property type="match status" value="1"/>
</dbReference>
<dbReference type="PANTHER" id="PTHR30146:SF109">
    <property type="entry name" value="HTH-TYPE TRANSCRIPTIONAL REGULATOR GALS"/>
    <property type="match status" value="1"/>
</dbReference>
<proteinExistence type="predicted"/>
<gene>
    <name evidence="5" type="ORF">EAF07_05555</name>
</gene>
<evidence type="ECO:0000259" key="4">
    <source>
        <dbReference type="PROSITE" id="PS50932"/>
    </source>
</evidence>
<keyword evidence="2 5" id="KW-0238">DNA-binding</keyword>
<dbReference type="InterPro" id="IPR010982">
    <property type="entry name" value="Lambda_DNA-bd_dom_sf"/>
</dbReference>
<dbReference type="InterPro" id="IPR028082">
    <property type="entry name" value="Peripla_BP_I"/>
</dbReference>
<dbReference type="AlphaFoldDB" id="A0A3L9DRS5"/>
<organism evidence="5 6">
    <name type="scientific">Streptococcus hillyeri</name>
    <dbReference type="NCBI Taxonomy" id="2282420"/>
    <lineage>
        <taxon>Bacteria</taxon>
        <taxon>Bacillati</taxon>
        <taxon>Bacillota</taxon>
        <taxon>Bacilli</taxon>
        <taxon>Lactobacillales</taxon>
        <taxon>Streptococcaceae</taxon>
        <taxon>Streptococcus</taxon>
    </lineage>
</organism>
<dbReference type="CDD" id="cd06294">
    <property type="entry name" value="PBP1_MalR-like"/>
    <property type="match status" value="1"/>
</dbReference>
<dbReference type="Pfam" id="PF00356">
    <property type="entry name" value="LacI"/>
    <property type="match status" value="1"/>
</dbReference>
<dbReference type="CDD" id="cd01392">
    <property type="entry name" value="HTH_LacI"/>
    <property type="match status" value="1"/>
</dbReference>
<dbReference type="SUPFAM" id="SSF47413">
    <property type="entry name" value="lambda repressor-like DNA-binding domains"/>
    <property type="match status" value="1"/>
</dbReference>
<feature type="domain" description="HTH lacI-type" evidence="4">
    <location>
        <begin position="2"/>
        <end position="56"/>
    </location>
</feature>
<dbReference type="PROSITE" id="PS00356">
    <property type="entry name" value="HTH_LACI_1"/>
    <property type="match status" value="1"/>
</dbReference>
<dbReference type="SUPFAM" id="SSF53822">
    <property type="entry name" value="Periplasmic binding protein-like I"/>
    <property type="match status" value="1"/>
</dbReference>
<dbReference type="GO" id="GO:0003700">
    <property type="term" value="F:DNA-binding transcription factor activity"/>
    <property type="evidence" value="ECO:0007669"/>
    <property type="project" value="TreeGrafter"/>
</dbReference>
<dbReference type="PRINTS" id="PR00036">
    <property type="entry name" value="HTHLACI"/>
</dbReference>
<dbReference type="Pfam" id="PF13377">
    <property type="entry name" value="Peripla_BP_3"/>
    <property type="match status" value="1"/>
</dbReference>
<dbReference type="SMART" id="SM00354">
    <property type="entry name" value="HTH_LACI"/>
    <property type="match status" value="1"/>
</dbReference>
<accession>A0A3L9DRS5</accession>
<keyword evidence="3" id="KW-0804">Transcription</keyword>
<sequence>MATIKDVAKLAGVSASTASRVLHNNSMISEATKAKVRKAMEELNYSPNYSAQNLVKRDSNMVGIVLPVRENQESLGNNPFFMQIIQGISSVCTDYNFMVSLATGRSEAELLKNVETLIRSGNIRRLIFLYAKKDDPVFEAVQKEKIPCVVVGQPYSEVPSWVTFVDNDNCRAGEDATRFLIEKGYKDLVYAFTDMAELVQANRFEGYCLAMEEAGLSPKLLHLPRQEDDTNQERLSQYLAKETVTGFVSIDDMLALRLQRFLFRIDKSPSDYAMISFNNSMMTELASPSLTSVDVFPYQLGELAAKQLVSPDDTQDNLIVVHEIIERNSSKV</sequence>
<evidence type="ECO:0000313" key="6">
    <source>
        <dbReference type="Proteomes" id="UP000279194"/>
    </source>
</evidence>
<keyword evidence="1" id="KW-0805">Transcription regulation</keyword>
<evidence type="ECO:0000256" key="3">
    <source>
        <dbReference type="ARBA" id="ARBA00023163"/>
    </source>
</evidence>
<evidence type="ECO:0000256" key="2">
    <source>
        <dbReference type="ARBA" id="ARBA00023125"/>
    </source>
</evidence>
<comment type="caution">
    <text evidence="5">The sequence shown here is derived from an EMBL/GenBank/DDBJ whole genome shotgun (WGS) entry which is preliminary data.</text>
</comment>
<dbReference type="EMBL" id="RCVM01000009">
    <property type="protein sequence ID" value="RLY03244.1"/>
    <property type="molecule type" value="Genomic_DNA"/>
</dbReference>
<dbReference type="Gene3D" id="3.40.50.2300">
    <property type="match status" value="2"/>
</dbReference>
<reference evidence="5 6" key="1">
    <citation type="submission" date="2018-10" db="EMBL/GenBank/DDBJ databases">
        <title>Streptococcus hillyeri sp. nov., isolated from equine tracheal sample.</title>
        <authorList>
            <person name="Macfadyen A.C."/>
            <person name="Waller A."/>
            <person name="Paterson G.K."/>
        </authorList>
    </citation>
    <scope>NUCLEOTIDE SEQUENCE [LARGE SCALE GENOMIC DNA]</scope>
    <source>
        <strain evidence="5 6">28462</strain>
    </source>
</reference>
<evidence type="ECO:0000256" key="1">
    <source>
        <dbReference type="ARBA" id="ARBA00023015"/>
    </source>
</evidence>
<protein>
    <submittedName>
        <fullName evidence="5">LacI family DNA-binding transcriptional regulator</fullName>
    </submittedName>
</protein>
<keyword evidence="6" id="KW-1185">Reference proteome</keyword>
<name>A0A3L9DRS5_9STRE</name>
<dbReference type="InterPro" id="IPR000843">
    <property type="entry name" value="HTH_LacI"/>
</dbReference>